<dbReference type="RefSeq" id="WP_316430665.1">
    <property type="nucleotide sequence ID" value="NZ_CP053586.1"/>
</dbReference>
<dbReference type="Pfam" id="PF00254">
    <property type="entry name" value="FKBP_C"/>
    <property type="match status" value="1"/>
</dbReference>
<dbReference type="PANTHER" id="PTHR43811:SF19">
    <property type="entry name" value="39 KDA FK506-BINDING NUCLEAR PROTEIN"/>
    <property type="match status" value="1"/>
</dbReference>
<dbReference type="PANTHER" id="PTHR43811">
    <property type="entry name" value="FKBP-TYPE PEPTIDYL-PROLYL CIS-TRANS ISOMERASE FKPA"/>
    <property type="match status" value="1"/>
</dbReference>
<sequence length="199" mass="21098">MREILISFGVMLVCVVVLVVAQFTGRGQEAVAAPQATIQPMADQTSAVAPSANDPSQLLAQATNPSSTDATDLMTEENQNADQADQSIVTTPSGLQYIDVVEGTGPMPETGQTVQVHYTGTLEDGRKFDSSRDRGQPFEFPIGRGRVIKGWDEGLSSMKVGGQRRLIIPPELGYGARGAGGVIPPNATLIFDVELLGVR</sequence>
<protein>
    <recommendedName>
        <fullName evidence="6">Peptidyl-prolyl cis-trans isomerase</fullName>
        <ecNumber evidence="6">5.2.1.8</ecNumber>
    </recommendedName>
</protein>
<evidence type="ECO:0000256" key="1">
    <source>
        <dbReference type="ARBA" id="ARBA00000971"/>
    </source>
</evidence>
<comment type="catalytic activity">
    <reaction evidence="1 5 6">
        <text>[protein]-peptidylproline (omega=180) = [protein]-peptidylproline (omega=0)</text>
        <dbReference type="Rhea" id="RHEA:16237"/>
        <dbReference type="Rhea" id="RHEA-COMP:10747"/>
        <dbReference type="Rhea" id="RHEA-COMP:10748"/>
        <dbReference type="ChEBI" id="CHEBI:83833"/>
        <dbReference type="ChEBI" id="CHEBI:83834"/>
        <dbReference type="EC" id="5.2.1.8"/>
    </reaction>
</comment>
<dbReference type="EMBL" id="CP053586">
    <property type="protein sequence ID" value="WNZ24724.1"/>
    <property type="molecule type" value="Genomic_DNA"/>
</dbReference>
<evidence type="ECO:0000256" key="6">
    <source>
        <dbReference type="RuleBase" id="RU003915"/>
    </source>
</evidence>
<evidence type="ECO:0000313" key="8">
    <source>
        <dbReference type="EMBL" id="WNZ24724.1"/>
    </source>
</evidence>
<dbReference type="InterPro" id="IPR001179">
    <property type="entry name" value="PPIase_FKBP_dom"/>
</dbReference>
<evidence type="ECO:0000256" key="4">
    <source>
        <dbReference type="ARBA" id="ARBA00023235"/>
    </source>
</evidence>
<evidence type="ECO:0000259" key="7">
    <source>
        <dbReference type="PROSITE" id="PS50059"/>
    </source>
</evidence>
<dbReference type="PROSITE" id="PS50059">
    <property type="entry name" value="FKBP_PPIASE"/>
    <property type="match status" value="1"/>
</dbReference>
<reference evidence="8" key="1">
    <citation type="submission" date="2020-05" db="EMBL/GenBank/DDBJ databases">
        <authorList>
            <person name="Zhu T."/>
            <person name="Keshari N."/>
            <person name="Lu X."/>
        </authorList>
    </citation>
    <scope>NUCLEOTIDE SEQUENCE</scope>
    <source>
        <strain evidence="8">NK1-12</strain>
    </source>
</reference>
<dbReference type="FunFam" id="3.10.50.40:FF:000006">
    <property type="entry name" value="Peptidyl-prolyl cis-trans isomerase"/>
    <property type="match status" value="1"/>
</dbReference>
<dbReference type="GO" id="GO:0003755">
    <property type="term" value="F:peptidyl-prolyl cis-trans isomerase activity"/>
    <property type="evidence" value="ECO:0007669"/>
    <property type="project" value="UniProtKB-UniRule"/>
</dbReference>
<dbReference type="SUPFAM" id="SSF54534">
    <property type="entry name" value="FKBP-like"/>
    <property type="match status" value="1"/>
</dbReference>
<keyword evidence="4 5" id="KW-0413">Isomerase</keyword>
<dbReference type="AlphaFoldDB" id="A0AA96WGA4"/>
<dbReference type="InterPro" id="IPR046357">
    <property type="entry name" value="PPIase_dom_sf"/>
</dbReference>
<gene>
    <name evidence="8" type="ORF">HJG54_19005</name>
</gene>
<dbReference type="Gene3D" id="3.10.50.40">
    <property type="match status" value="1"/>
</dbReference>
<evidence type="ECO:0000256" key="3">
    <source>
        <dbReference type="ARBA" id="ARBA00023110"/>
    </source>
</evidence>
<feature type="domain" description="PPIase FKBP-type" evidence="7">
    <location>
        <begin position="111"/>
        <end position="199"/>
    </location>
</feature>
<evidence type="ECO:0000256" key="5">
    <source>
        <dbReference type="PROSITE-ProRule" id="PRU00277"/>
    </source>
</evidence>
<proteinExistence type="inferred from homology"/>
<dbReference type="EC" id="5.2.1.8" evidence="6"/>
<name>A0AA96WGA4_9CYAN</name>
<evidence type="ECO:0000256" key="2">
    <source>
        <dbReference type="ARBA" id="ARBA00006577"/>
    </source>
</evidence>
<accession>A0AA96WGA4</accession>
<organism evidence="8">
    <name type="scientific">Leptolyngbya sp. NK1-12</name>
    <dbReference type="NCBI Taxonomy" id="2547451"/>
    <lineage>
        <taxon>Bacteria</taxon>
        <taxon>Bacillati</taxon>
        <taxon>Cyanobacteriota</taxon>
        <taxon>Cyanophyceae</taxon>
        <taxon>Leptolyngbyales</taxon>
        <taxon>Leptolyngbyaceae</taxon>
        <taxon>Leptolyngbya group</taxon>
        <taxon>Leptolyngbya</taxon>
    </lineage>
</organism>
<comment type="similarity">
    <text evidence="2 6">Belongs to the FKBP-type PPIase family.</text>
</comment>
<keyword evidence="3 5" id="KW-0697">Rotamase</keyword>